<evidence type="ECO:0000256" key="6">
    <source>
        <dbReference type="ARBA" id="ARBA00022989"/>
    </source>
</evidence>
<feature type="transmembrane region" description="Helical" evidence="8">
    <location>
        <begin position="28"/>
        <end position="46"/>
    </location>
</feature>
<organism evidence="9 10">
    <name type="scientific">Thioalkalivibrio halophilus</name>
    <dbReference type="NCBI Taxonomy" id="252474"/>
    <lineage>
        <taxon>Bacteria</taxon>
        <taxon>Pseudomonadati</taxon>
        <taxon>Pseudomonadota</taxon>
        <taxon>Gammaproteobacteria</taxon>
        <taxon>Chromatiales</taxon>
        <taxon>Ectothiorhodospiraceae</taxon>
        <taxon>Thioalkalivibrio</taxon>
    </lineage>
</organism>
<feature type="transmembrane region" description="Helical" evidence="8">
    <location>
        <begin position="489"/>
        <end position="510"/>
    </location>
</feature>
<comment type="subcellular location">
    <subcellularLocation>
        <location evidence="8">Cell inner membrane</location>
        <topology evidence="8">Multi-pass membrane protein</topology>
    </subcellularLocation>
    <subcellularLocation>
        <location evidence="1">Cell membrane</location>
        <topology evidence="1">Multi-pass membrane protein</topology>
    </subcellularLocation>
</comment>
<evidence type="ECO:0000256" key="1">
    <source>
        <dbReference type="ARBA" id="ARBA00004651"/>
    </source>
</evidence>
<keyword evidence="3 8" id="KW-0813">Transport</keyword>
<evidence type="ECO:0000256" key="7">
    <source>
        <dbReference type="ARBA" id="ARBA00023136"/>
    </source>
</evidence>
<feature type="transmembrane region" description="Helical" evidence="8">
    <location>
        <begin position="214"/>
        <end position="236"/>
    </location>
</feature>
<feature type="transmembrane region" description="Helical" evidence="8">
    <location>
        <begin position="6"/>
        <end position="21"/>
    </location>
</feature>
<feature type="transmembrane region" description="Helical" evidence="8">
    <location>
        <begin position="367"/>
        <end position="386"/>
    </location>
</feature>
<feature type="transmembrane region" description="Helical" evidence="8">
    <location>
        <begin position="126"/>
        <end position="146"/>
    </location>
</feature>
<dbReference type="STRING" id="252474.B1A74_06990"/>
<feature type="transmembrane region" description="Helical" evidence="8">
    <location>
        <begin position="183"/>
        <end position="202"/>
    </location>
</feature>
<feature type="transmembrane region" description="Helical" evidence="8">
    <location>
        <begin position="242"/>
        <end position="263"/>
    </location>
</feature>
<evidence type="ECO:0000256" key="2">
    <source>
        <dbReference type="ARBA" id="ARBA00010100"/>
    </source>
</evidence>
<dbReference type="Proteomes" id="UP000189177">
    <property type="component" value="Unassembled WGS sequence"/>
</dbReference>
<evidence type="ECO:0000256" key="8">
    <source>
        <dbReference type="RuleBase" id="RU365092"/>
    </source>
</evidence>
<dbReference type="EMBL" id="MUZR01000021">
    <property type="protein sequence ID" value="OOC10239.1"/>
    <property type="molecule type" value="Genomic_DNA"/>
</dbReference>
<comment type="similarity">
    <text evidence="2 8">Belongs to the lactate permease family.</text>
</comment>
<feature type="transmembrane region" description="Helical" evidence="8">
    <location>
        <begin position="330"/>
        <end position="347"/>
    </location>
</feature>
<sequence length="511" mass="53491">MTLFWVTLVPFALLFVLLVFLRRPAYEAAPLAWLATLLIGLFVWQLPGMVVATSLANAGVVFLEVMLIITVALLMLNVLIRTGHLDAIQCAIARVSDDRRVLAMLLGWGLVGFVEGIAGFGTPAVLAAPLLVYFGLPPLKAVAIALIGNSTAVPFGAAGTPVVIGFAGVGLDEATVEQAVFQTAAIHGALGVFITVFIAWVATLGEEKGRFREFIPFAVFSGLAFGVPYFLVAWLVGPELPAIIGGASAMALIAWAAHIGWLLPGHGGREAGEAVDLRRVVRGLVPFAVMVVALILSRTVDPLREWLAGVEIGFGALPGVAPDQTLQPLFTPYFYFFLALLTAMFLFRVDRATLGGAAVATWQRVRIAAIVLVFIISLTQLLLISADNGAGLPSMPQVLGQGLAELLGGGFVLFSAFVGALGSFMTGSATVSNLLFTGLQVDTAEALALALPSILALQLIGAGVGNMISLQNIAMAAGAAGLEAREGQVIRETIIPVLVVCTSAGLLMLVW</sequence>
<evidence type="ECO:0000256" key="3">
    <source>
        <dbReference type="ARBA" id="ARBA00022448"/>
    </source>
</evidence>
<evidence type="ECO:0000256" key="4">
    <source>
        <dbReference type="ARBA" id="ARBA00022475"/>
    </source>
</evidence>
<feature type="transmembrane region" description="Helical" evidence="8">
    <location>
        <begin position="406"/>
        <end position="425"/>
    </location>
</feature>
<evidence type="ECO:0000313" key="10">
    <source>
        <dbReference type="Proteomes" id="UP000189177"/>
    </source>
</evidence>
<dbReference type="OrthoDB" id="9761056at2"/>
<evidence type="ECO:0000313" key="9">
    <source>
        <dbReference type="EMBL" id="OOC10239.1"/>
    </source>
</evidence>
<keyword evidence="4" id="KW-1003">Cell membrane</keyword>
<dbReference type="InterPro" id="IPR003804">
    <property type="entry name" value="Lactate_perm"/>
</dbReference>
<keyword evidence="8" id="KW-0997">Cell inner membrane</keyword>
<keyword evidence="7 8" id="KW-0472">Membrane</keyword>
<dbReference type="GO" id="GO:0015295">
    <property type="term" value="F:solute:proton symporter activity"/>
    <property type="evidence" value="ECO:0007669"/>
    <property type="project" value="TreeGrafter"/>
</dbReference>
<dbReference type="GO" id="GO:0015129">
    <property type="term" value="F:lactate transmembrane transporter activity"/>
    <property type="evidence" value="ECO:0007669"/>
    <property type="project" value="UniProtKB-UniRule"/>
</dbReference>
<name>A0A1V2ZYS2_9GAMM</name>
<dbReference type="PANTHER" id="PTHR30003:SF0">
    <property type="entry name" value="GLYCOLATE PERMEASE GLCA-RELATED"/>
    <property type="match status" value="1"/>
</dbReference>
<feature type="transmembrane region" description="Helical" evidence="8">
    <location>
        <begin position="153"/>
        <end position="171"/>
    </location>
</feature>
<accession>A0A1V2ZYS2</accession>
<keyword evidence="5 8" id="KW-0812">Transmembrane</keyword>
<dbReference type="PANTHER" id="PTHR30003">
    <property type="entry name" value="L-LACTATE PERMEASE"/>
    <property type="match status" value="1"/>
</dbReference>
<evidence type="ECO:0000256" key="5">
    <source>
        <dbReference type="ARBA" id="ARBA00022692"/>
    </source>
</evidence>
<feature type="transmembrane region" description="Helical" evidence="8">
    <location>
        <begin position="101"/>
        <end position="120"/>
    </location>
</feature>
<reference evidence="9 10" key="1">
    <citation type="submission" date="2017-02" db="EMBL/GenBank/DDBJ databases">
        <title>Genomic diversity within the haloalkaliphilic genus Thioalkalivibrio.</title>
        <authorList>
            <person name="Ahn A.-C."/>
            <person name="Meier-Kolthoff J."/>
            <person name="Overmars L."/>
            <person name="Richter M."/>
            <person name="Woyke T."/>
            <person name="Sorokin D.Y."/>
            <person name="Muyzer G."/>
        </authorList>
    </citation>
    <scope>NUCLEOTIDE SEQUENCE [LARGE SCALE GENOMIC DNA]</scope>
    <source>
        <strain evidence="9 10">HL17</strain>
    </source>
</reference>
<comment type="caution">
    <text evidence="8">Lacks conserved residue(s) required for the propagation of feature annotation.</text>
</comment>
<dbReference type="RefSeq" id="WP_077244186.1">
    <property type="nucleotide sequence ID" value="NZ_MUZR01000021.1"/>
</dbReference>
<gene>
    <name evidence="9" type="ORF">B1A74_06990</name>
</gene>
<keyword evidence="10" id="KW-1185">Reference proteome</keyword>
<dbReference type="Pfam" id="PF02652">
    <property type="entry name" value="Lactate_perm"/>
    <property type="match status" value="1"/>
</dbReference>
<comment type="caution">
    <text evidence="9">The sequence shown here is derived from an EMBL/GenBank/DDBJ whole genome shotgun (WGS) entry which is preliminary data.</text>
</comment>
<feature type="transmembrane region" description="Helical" evidence="8">
    <location>
        <begin position="58"/>
        <end position="80"/>
    </location>
</feature>
<feature type="transmembrane region" description="Helical" evidence="8">
    <location>
        <begin position="283"/>
        <end position="300"/>
    </location>
</feature>
<dbReference type="AlphaFoldDB" id="A0A1V2ZYS2"/>
<comment type="function">
    <text evidence="8">Uptake of L-lactate across the membrane. Can also transport D-lactate and glycolate.</text>
</comment>
<protein>
    <recommendedName>
        <fullName evidence="8">L-lactate permease</fullName>
    </recommendedName>
</protein>
<proteinExistence type="inferred from homology"/>
<feature type="transmembrane region" description="Helical" evidence="8">
    <location>
        <begin position="446"/>
        <end position="469"/>
    </location>
</feature>
<dbReference type="GO" id="GO:0005886">
    <property type="term" value="C:plasma membrane"/>
    <property type="evidence" value="ECO:0007669"/>
    <property type="project" value="UniProtKB-SubCell"/>
</dbReference>
<keyword evidence="6 8" id="KW-1133">Transmembrane helix</keyword>